<reference evidence="2 3" key="1">
    <citation type="submission" date="2024-01" db="EMBL/GenBank/DDBJ databases">
        <title>Genome assemblies of Stephania.</title>
        <authorList>
            <person name="Yang L."/>
        </authorList>
    </citation>
    <scope>NUCLEOTIDE SEQUENCE [LARGE SCALE GENOMIC DNA]</scope>
    <source>
        <strain evidence="2">YNDBR</strain>
        <tissue evidence="2">Leaf</tissue>
    </source>
</reference>
<feature type="compositionally biased region" description="Basic and acidic residues" evidence="1">
    <location>
        <begin position="28"/>
        <end position="38"/>
    </location>
</feature>
<evidence type="ECO:0000256" key="1">
    <source>
        <dbReference type="SAM" id="MobiDB-lite"/>
    </source>
</evidence>
<evidence type="ECO:0000313" key="3">
    <source>
        <dbReference type="Proteomes" id="UP001420932"/>
    </source>
</evidence>
<keyword evidence="3" id="KW-1185">Reference proteome</keyword>
<feature type="region of interest" description="Disordered" evidence="1">
    <location>
        <begin position="28"/>
        <end position="56"/>
    </location>
</feature>
<dbReference type="Proteomes" id="UP001420932">
    <property type="component" value="Unassembled WGS sequence"/>
</dbReference>
<dbReference type="AlphaFoldDB" id="A0AAP0ED11"/>
<gene>
    <name evidence="2" type="ORF">Syun_029118</name>
</gene>
<evidence type="ECO:0000313" key="2">
    <source>
        <dbReference type="EMBL" id="KAK9086724.1"/>
    </source>
</evidence>
<organism evidence="2 3">
    <name type="scientific">Stephania yunnanensis</name>
    <dbReference type="NCBI Taxonomy" id="152371"/>
    <lineage>
        <taxon>Eukaryota</taxon>
        <taxon>Viridiplantae</taxon>
        <taxon>Streptophyta</taxon>
        <taxon>Embryophyta</taxon>
        <taxon>Tracheophyta</taxon>
        <taxon>Spermatophyta</taxon>
        <taxon>Magnoliopsida</taxon>
        <taxon>Ranunculales</taxon>
        <taxon>Menispermaceae</taxon>
        <taxon>Menispermoideae</taxon>
        <taxon>Cissampelideae</taxon>
        <taxon>Stephania</taxon>
    </lineage>
</organism>
<feature type="region of interest" description="Disordered" evidence="1">
    <location>
        <begin position="1"/>
        <end position="20"/>
    </location>
</feature>
<accession>A0AAP0ED11</accession>
<proteinExistence type="predicted"/>
<sequence length="56" mass="6522">MVAKSPPKQKRACHAPLNPNLLRETVKKSFEDTVSGERKRYRTTLSPRKDKRLLED</sequence>
<name>A0AAP0ED11_9MAGN</name>
<dbReference type="EMBL" id="JBBNAF010000013">
    <property type="protein sequence ID" value="KAK9086724.1"/>
    <property type="molecule type" value="Genomic_DNA"/>
</dbReference>
<protein>
    <submittedName>
        <fullName evidence="2">Uncharacterized protein</fullName>
    </submittedName>
</protein>
<comment type="caution">
    <text evidence="2">The sequence shown here is derived from an EMBL/GenBank/DDBJ whole genome shotgun (WGS) entry which is preliminary data.</text>
</comment>